<name>A0ABQ4NB26_9BACL</name>
<sequence>MIRSIKKKLILSAAIVLTFSLLAGCGGSKETDSPAQGRDASSGGSASQEPVKFNFYFTGSQNVKDLWDTLVPMFEQQNDKVKVELVYIPSGTGAEPTYDRILAAKQAGKGSGGIDLYEDGIVAVTQGVKDDVWETLDEERIPNLANVNAQTMNDVSYRAIPYRSSAVVLAYDSAKIASPPTTLDELLEWIRQHPGKFAYNDPSTGGSGSSFVQTVIYKDLPEEEIHNSDPSVMEKWDSGFETLKELGAYVYGKGIYPKKTRVRSICS</sequence>
<evidence type="ECO:0000256" key="1">
    <source>
        <dbReference type="SAM" id="SignalP"/>
    </source>
</evidence>
<dbReference type="SUPFAM" id="SSF53850">
    <property type="entry name" value="Periplasmic binding protein-like II"/>
    <property type="match status" value="1"/>
</dbReference>
<organism evidence="2 3">
    <name type="scientific">Paenibacillus cisolokensis</name>
    <dbReference type="NCBI Taxonomy" id="1658519"/>
    <lineage>
        <taxon>Bacteria</taxon>
        <taxon>Bacillati</taxon>
        <taxon>Bacillota</taxon>
        <taxon>Bacilli</taxon>
        <taxon>Bacillales</taxon>
        <taxon>Paenibacillaceae</taxon>
        <taxon>Paenibacillus</taxon>
    </lineage>
</organism>
<evidence type="ECO:0000313" key="2">
    <source>
        <dbReference type="EMBL" id="GIQ65444.1"/>
    </source>
</evidence>
<comment type="caution">
    <text evidence="2">The sequence shown here is derived from an EMBL/GenBank/DDBJ whole genome shotgun (WGS) entry which is preliminary data.</text>
</comment>
<proteinExistence type="predicted"/>
<dbReference type="Gene3D" id="3.40.190.10">
    <property type="entry name" value="Periplasmic binding protein-like II"/>
    <property type="match status" value="2"/>
</dbReference>
<dbReference type="Pfam" id="PF13416">
    <property type="entry name" value="SBP_bac_8"/>
    <property type="match status" value="1"/>
</dbReference>
<keyword evidence="3" id="KW-1185">Reference proteome</keyword>
<reference evidence="2 3" key="1">
    <citation type="submission" date="2021-04" db="EMBL/GenBank/DDBJ databases">
        <title>Draft genome sequence of Paenibacillus cisolokensis, LC2-13A.</title>
        <authorList>
            <person name="Uke A."/>
            <person name="Chhe C."/>
            <person name="Baramee S."/>
            <person name="Kosugi A."/>
        </authorList>
    </citation>
    <scope>NUCLEOTIDE SEQUENCE [LARGE SCALE GENOMIC DNA]</scope>
    <source>
        <strain evidence="2 3">LC2-13A</strain>
    </source>
</reference>
<evidence type="ECO:0000313" key="3">
    <source>
        <dbReference type="Proteomes" id="UP000680304"/>
    </source>
</evidence>
<dbReference type="InterPro" id="IPR006059">
    <property type="entry name" value="SBP"/>
</dbReference>
<accession>A0ABQ4NB26</accession>
<feature type="chain" id="PRO_5045237340" description="ABC transporter substrate-binding protein" evidence="1">
    <location>
        <begin position="24"/>
        <end position="267"/>
    </location>
</feature>
<evidence type="ECO:0008006" key="4">
    <source>
        <dbReference type="Google" id="ProtNLM"/>
    </source>
</evidence>
<dbReference type="PANTHER" id="PTHR42779:SF1">
    <property type="entry name" value="PROTEIN YNJB"/>
    <property type="match status" value="1"/>
</dbReference>
<dbReference type="PANTHER" id="PTHR42779">
    <property type="entry name" value="PROTEIN YNJB"/>
    <property type="match status" value="1"/>
</dbReference>
<dbReference type="Proteomes" id="UP000680304">
    <property type="component" value="Unassembled WGS sequence"/>
</dbReference>
<feature type="signal peptide" evidence="1">
    <location>
        <begin position="1"/>
        <end position="23"/>
    </location>
</feature>
<dbReference type="EMBL" id="BOVJ01000133">
    <property type="protein sequence ID" value="GIQ65444.1"/>
    <property type="molecule type" value="Genomic_DNA"/>
</dbReference>
<gene>
    <name evidence="2" type="ORF">PACILC2_40120</name>
</gene>
<dbReference type="PROSITE" id="PS51257">
    <property type="entry name" value="PROKAR_LIPOPROTEIN"/>
    <property type="match status" value="1"/>
</dbReference>
<protein>
    <recommendedName>
        <fullName evidence="4">ABC transporter substrate-binding protein</fullName>
    </recommendedName>
</protein>
<keyword evidence="1" id="KW-0732">Signal</keyword>